<proteinExistence type="predicted"/>
<accession>A0ACC1C1C1</accession>
<organism evidence="1 2">
    <name type="scientific">Pistacia atlantica</name>
    <dbReference type="NCBI Taxonomy" id="434234"/>
    <lineage>
        <taxon>Eukaryota</taxon>
        <taxon>Viridiplantae</taxon>
        <taxon>Streptophyta</taxon>
        <taxon>Embryophyta</taxon>
        <taxon>Tracheophyta</taxon>
        <taxon>Spermatophyta</taxon>
        <taxon>Magnoliopsida</taxon>
        <taxon>eudicotyledons</taxon>
        <taxon>Gunneridae</taxon>
        <taxon>Pentapetalae</taxon>
        <taxon>rosids</taxon>
        <taxon>malvids</taxon>
        <taxon>Sapindales</taxon>
        <taxon>Anacardiaceae</taxon>
        <taxon>Pistacia</taxon>
    </lineage>
</organism>
<keyword evidence="2" id="KW-1185">Reference proteome</keyword>
<evidence type="ECO:0000313" key="1">
    <source>
        <dbReference type="EMBL" id="KAJ0105748.1"/>
    </source>
</evidence>
<name>A0ACC1C1C1_9ROSI</name>
<gene>
    <name evidence="1" type="ORF">Patl1_17729</name>
</gene>
<dbReference type="Proteomes" id="UP001164250">
    <property type="component" value="Chromosome 2"/>
</dbReference>
<protein>
    <submittedName>
        <fullName evidence="1">Uncharacterized protein</fullName>
    </submittedName>
</protein>
<dbReference type="EMBL" id="CM047898">
    <property type="protein sequence ID" value="KAJ0105748.1"/>
    <property type="molecule type" value="Genomic_DNA"/>
</dbReference>
<comment type="caution">
    <text evidence="1">The sequence shown here is derived from an EMBL/GenBank/DDBJ whole genome shotgun (WGS) entry which is preliminary data.</text>
</comment>
<evidence type="ECO:0000313" key="2">
    <source>
        <dbReference type="Proteomes" id="UP001164250"/>
    </source>
</evidence>
<sequence length="309" mass="34056">MGKRGGAKRPPNLSSASHKQLSLREQNLGKKQTNTINVKSRLKLDHLQNLATWAGGEASVPSLAAFFGHHLAAANESMGLQPDPSLFSCQSVTIVRKYAAVMASFGDVRQFFNLALTALYGLTRPTLRHEVNVRNLEFLHRIVLCINASSVRIEILRKGLQLGHMKEINPAKAKPSSKQEHRKSTLQKSVSLEEDTRIKEAVNKVNEIDAQAIAHEVIKVDEITLPAIAEDSCNSNSPVTPSVKPKVTLDGKKTKRNKSGTKKPVESEINSATTEKTVWGSSKKRKSWTSLKEIAERSEHDSSQNITNL</sequence>
<reference evidence="2" key="1">
    <citation type="journal article" date="2023" name="G3 (Bethesda)">
        <title>Genome assembly and association tests identify interacting loci associated with vigor, precocity, and sex in interspecific pistachio rootstocks.</title>
        <authorList>
            <person name="Palmer W."/>
            <person name="Jacygrad E."/>
            <person name="Sagayaradj S."/>
            <person name="Cavanaugh K."/>
            <person name="Han R."/>
            <person name="Bertier L."/>
            <person name="Beede B."/>
            <person name="Kafkas S."/>
            <person name="Golino D."/>
            <person name="Preece J."/>
            <person name="Michelmore R."/>
        </authorList>
    </citation>
    <scope>NUCLEOTIDE SEQUENCE [LARGE SCALE GENOMIC DNA]</scope>
</reference>